<comment type="caution">
    <text evidence="2">The sequence shown here is derived from an EMBL/GenBank/DDBJ whole genome shotgun (WGS) entry which is preliminary data.</text>
</comment>
<accession>A0A9D1EQ31</accession>
<name>A0A9D1EQ31_9FIRM</name>
<dbReference type="SUPFAM" id="SSF55729">
    <property type="entry name" value="Acyl-CoA N-acyltransferases (Nat)"/>
    <property type="match status" value="1"/>
</dbReference>
<reference evidence="2" key="2">
    <citation type="journal article" date="2021" name="PeerJ">
        <title>Extensive microbial diversity within the chicken gut microbiome revealed by metagenomics and culture.</title>
        <authorList>
            <person name="Gilroy R."/>
            <person name="Ravi A."/>
            <person name="Getino M."/>
            <person name="Pursley I."/>
            <person name="Horton D.L."/>
            <person name="Alikhan N.F."/>
            <person name="Baker D."/>
            <person name="Gharbi K."/>
            <person name="Hall N."/>
            <person name="Watson M."/>
            <person name="Adriaenssens E.M."/>
            <person name="Foster-Nyarko E."/>
            <person name="Jarju S."/>
            <person name="Secka A."/>
            <person name="Antonio M."/>
            <person name="Oren A."/>
            <person name="Chaudhuri R.R."/>
            <person name="La Ragione R."/>
            <person name="Hildebrand F."/>
            <person name="Pallen M.J."/>
        </authorList>
    </citation>
    <scope>NUCLEOTIDE SEQUENCE</scope>
    <source>
        <strain evidence="2">CHK190-19873</strain>
    </source>
</reference>
<organism evidence="2 3">
    <name type="scientific">Candidatus Limivivens intestinipullorum</name>
    <dbReference type="NCBI Taxonomy" id="2840858"/>
    <lineage>
        <taxon>Bacteria</taxon>
        <taxon>Bacillati</taxon>
        <taxon>Bacillota</taxon>
        <taxon>Clostridia</taxon>
        <taxon>Lachnospirales</taxon>
        <taxon>Lachnospiraceae</taxon>
        <taxon>Lachnospiraceae incertae sedis</taxon>
        <taxon>Candidatus Limivivens</taxon>
    </lineage>
</organism>
<reference evidence="2" key="1">
    <citation type="submission" date="2020-10" db="EMBL/GenBank/DDBJ databases">
        <authorList>
            <person name="Gilroy R."/>
        </authorList>
    </citation>
    <scope>NUCLEOTIDE SEQUENCE</scope>
    <source>
        <strain evidence="2">CHK190-19873</strain>
    </source>
</reference>
<dbReference type="Proteomes" id="UP000823935">
    <property type="component" value="Unassembled WGS sequence"/>
</dbReference>
<dbReference type="Gene3D" id="3.40.630.30">
    <property type="match status" value="1"/>
</dbReference>
<evidence type="ECO:0000313" key="3">
    <source>
        <dbReference type="Proteomes" id="UP000823935"/>
    </source>
</evidence>
<feature type="domain" description="N-acetyltransferase" evidence="1">
    <location>
        <begin position="16"/>
        <end position="130"/>
    </location>
</feature>
<dbReference type="GO" id="GO:0016747">
    <property type="term" value="F:acyltransferase activity, transferring groups other than amino-acyl groups"/>
    <property type="evidence" value="ECO:0007669"/>
    <property type="project" value="InterPro"/>
</dbReference>
<dbReference type="AlphaFoldDB" id="A0A9D1EQ31"/>
<evidence type="ECO:0000259" key="1">
    <source>
        <dbReference type="Pfam" id="PF00583"/>
    </source>
</evidence>
<gene>
    <name evidence="2" type="ORF">IAB44_00810</name>
</gene>
<dbReference type="EMBL" id="DVIQ01000004">
    <property type="protein sequence ID" value="HIS30084.1"/>
    <property type="molecule type" value="Genomic_DNA"/>
</dbReference>
<protein>
    <submittedName>
        <fullName evidence="2">GNAT family N-acetyltransferase</fullName>
    </submittedName>
</protein>
<dbReference type="InterPro" id="IPR000182">
    <property type="entry name" value="GNAT_dom"/>
</dbReference>
<dbReference type="InterPro" id="IPR016181">
    <property type="entry name" value="Acyl_CoA_acyltransferase"/>
</dbReference>
<evidence type="ECO:0000313" key="2">
    <source>
        <dbReference type="EMBL" id="HIS30084.1"/>
    </source>
</evidence>
<proteinExistence type="predicted"/>
<dbReference type="Pfam" id="PF00583">
    <property type="entry name" value="Acetyltransf_1"/>
    <property type="match status" value="1"/>
</dbReference>
<sequence length="157" mass="18225">MPRILEIYEEARRFMAENGNPGQWTDGYPQEELIREDMTRGNLYLCEDGDGIAAVFVFFLDEEPSYRNISGGAWLNEEPYGTIHRIASAGKRKGAASFCVDWCYEQCRNLRIDTYKDNLPMQRFLKKKGFLFCGAVQVENTKGDRERLAFQKCENKR</sequence>